<keyword evidence="10" id="KW-0469">Meiosis</keyword>
<dbReference type="InterPro" id="IPR019786">
    <property type="entry name" value="Zinc_finger_PHD-type_CS"/>
</dbReference>
<feature type="binding site" evidence="14">
    <location>
        <position position="353"/>
    </location>
    <ligand>
        <name>Zn(2+)</name>
        <dbReference type="ChEBI" id="CHEBI:29105"/>
        <label>1</label>
    </ligand>
</feature>
<evidence type="ECO:0000256" key="15">
    <source>
        <dbReference type="PROSITE-ProRule" id="PRU00146"/>
    </source>
</evidence>
<evidence type="ECO:0000256" key="13">
    <source>
        <dbReference type="PIRSR" id="PIRSR628651-50"/>
    </source>
</evidence>
<dbReference type="PROSITE" id="PS50016">
    <property type="entry name" value="ZF_PHD_2"/>
    <property type="match status" value="1"/>
</dbReference>
<evidence type="ECO:0000256" key="16">
    <source>
        <dbReference type="RuleBase" id="RU361213"/>
    </source>
</evidence>
<feature type="binding site" evidence="14">
    <location>
        <position position="364"/>
    </location>
    <ligand>
        <name>Zn(2+)</name>
        <dbReference type="ChEBI" id="CHEBI:29105"/>
        <label>2</label>
    </ligand>
</feature>
<reference evidence="19" key="1">
    <citation type="journal article" date="2020" name="Stud. Mycol.">
        <title>101 Dothideomycetes genomes: a test case for predicting lifestyles and emergence of pathogens.</title>
        <authorList>
            <person name="Haridas S."/>
            <person name="Albert R."/>
            <person name="Binder M."/>
            <person name="Bloem J."/>
            <person name="Labutti K."/>
            <person name="Salamov A."/>
            <person name="Andreopoulos B."/>
            <person name="Baker S."/>
            <person name="Barry K."/>
            <person name="Bills G."/>
            <person name="Bluhm B."/>
            <person name="Cannon C."/>
            <person name="Castanera R."/>
            <person name="Culley D."/>
            <person name="Daum C."/>
            <person name="Ezra D."/>
            <person name="Gonzalez J."/>
            <person name="Henrissat B."/>
            <person name="Kuo A."/>
            <person name="Liang C."/>
            <person name="Lipzen A."/>
            <person name="Lutzoni F."/>
            <person name="Magnuson J."/>
            <person name="Mondo S."/>
            <person name="Nolan M."/>
            <person name="Ohm R."/>
            <person name="Pangilinan J."/>
            <person name="Park H.-J."/>
            <person name="Ramirez L."/>
            <person name="Alfaro M."/>
            <person name="Sun H."/>
            <person name="Tritt A."/>
            <person name="Yoshinaga Y."/>
            <person name="Zwiers L.-H."/>
            <person name="Turgeon B."/>
            <person name="Goodwin S."/>
            <person name="Spatafora J."/>
            <person name="Crous P."/>
            <person name="Grigoriev I."/>
        </authorList>
    </citation>
    <scope>NUCLEOTIDE SEQUENCE</scope>
    <source>
        <strain evidence="19">CBS 109.77</strain>
    </source>
</reference>
<dbReference type="InterPro" id="IPR013083">
    <property type="entry name" value="Znf_RING/FYVE/PHD"/>
</dbReference>
<comment type="similarity">
    <text evidence="2 16">Belongs to the ING family.</text>
</comment>
<dbReference type="GO" id="GO:0035267">
    <property type="term" value="C:NuA4 histone acetyltransferase complex"/>
    <property type="evidence" value="ECO:0007669"/>
    <property type="project" value="TreeGrafter"/>
</dbReference>
<keyword evidence="20" id="KW-1185">Reference proteome</keyword>
<dbReference type="PANTHER" id="PTHR10333:SF100">
    <property type="entry name" value="CHROMATIN MODIFICATION-RELATED PROTEIN YNG2"/>
    <property type="match status" value="1"/>
</dbReference>
<feature type="binding site" evidence="14">
    <location>
        <position position="351"/>
    </location>
    <ligand>
        <name>Zn(2+)</name>
        <dbReference type="ChEBI" id="CHEBI:29105"/>
        <label>1</label>
    </ligand>
</feature>
<keyword evidence="11" id="KW-0131">Cell cycle</keyword>
<evidence type="ECO:0000256" key="5">
    <source>
        <dbReference type="ARBA" id="ARBA00022771"/>
    </source>
</evidence>
<dbReference type="InterPro" id="IPR019787">
    <property type="entry name" value="Znf_PHD-finger"/>
</dbReference>
<name>A0A6A6XFK9_9PLEO</name>
<keyword evidence="4" id="KW-0227">DNA damage</keyword>
<dbReference type="OrthoDB" id="2505961at2759"/>
<dbReference type="InterPro" id="IPR001965">
    <property type="entry name" value="Znf_PHD"/>
</dbReference>
<keyword evidence="6 14" id="KW-0862">Zinc</keyword>
<evidence type="ECO:0000256" key="9">
    <source>
        <dbReference type="ARBA" id="ARBA00023242"/>
    </source>
</evidence>
<feature type="binding site" evidence="14">
    <location>
        <position position="375"/>
    </location>
    <ligand>
        <name>Zn(2+)</name>
        <dbReference type="ChEBI" id="CHEBI:29105"/>
        <label>1</label>
    </ligand>
</feature>
<evidence type="ECO:0000256" key="14">
    <source>
        <dbReference type="PIRSR" id="PIRSR628651-51"/>
    </source>
</evidence>
<dbReference type="Pfam" id="PF12998">
    <property type="entry name" value="ING"/>
    <property type="match status" value="1"/>
</dbReference>
<feature type="site" description="Histone H3K4me3 binding" evidence="13">
    <location>
        <position position="361"/>
    </location>
</feature>
<evidence type="ECO:0000256" key="6">
    <source>
        <dbReference type="ARBA" id="ARBA00022833"/>
    </source>
</evidence>
<feature type="site" description="Histone H3K4me3 binding" evidence="13">
    <location>
        <position position="365"/>
    </location>
</feature>
<dbReference type="InterPro" id="IPR011011">
    <property type="entry name" value="Znf_FYVE_PHD"/>
</dbReference>
<feature type="region of interest" description="Disordered" evidence="17">
    <location>
        <begin position="209"/>
        <end position="347"/>
    </location>
</feature>
<dbReference type="GO" id="GO:0006325">
    <property type="term" value="P:chromatin organization"/>
    <property type="evidence" value="ECO:0007669"/>
    <property type="project" value="UniProtKB-KW"/>
</dbReference>
<evidence type="ECO:0000256" key="7">
    <source>
        <dbReference type="ARBA" id="ARBA00022853"/>
    </source>
</evidence>
<sequence>MATAEDAAAVLEQFIHDVANLPAEITHLYEEVQAKDQLIQECRSMIMARDNSLQKFIKLNGSLVQNPKEEPYSKVIQQQYEKAQVLQEEKIGLVEKAMALTDRHVKRLDIKLRDLQNDGSIPTDPQMPSLLRESPGNLVPPPSATNTGASTPLHPVSGNQGGGAALAQAAVIARITNAASANARVNPSALQTMQTQALLNQQRLANQQTPLPAEARQQREMSASSDGKRQRPSGSLGALPPRPSQLARQPSMGPGTPKPSTPGSRAGSVGPRPQKNALTVKKAKPQQPLRKAALTAKSGVNKSKRRKAGGSRASPSTTADDESVQSEAGTEDEDMSGVGQEEDESDDTKYCFCQRVSFGDMVACDNDDCRFQWFHWECVNIKEEPVGDWLCPDCKSKPPNKIKRAR</sequence>
<comment type="function">
    <text evidence="12">Component of the NuA4 histone acetyltransferase complex which is involved in transcriptional activation of selected genes principally by acetylation of nucleosomal histone H4 and H2A. The NuA4 complex is also involved in DNA repair. Involved in cell cycle progression and meiosis.</text>
</comment>
<protein>
    <recommendedName>
        <fullName evidence="16">Chromatin modification-related protein</fullName>
    </recommendedName>
</protein>
<dbReference type="PANTHER" id="PTHR10333">
    <property type="entry name" value="INHIBITOR OF GROWTH PROTEIN"/>
    <property type="match status" value="1"/>
</dbReference>
<evidence type="ECO:0000259" key="18">
    <source>
        <dbReference type="PROSITE" id="PS50016"/>
    </source>
</evidence>
<feature type="site" description="Histone H3K4me3 binding" evidence="13">
    <location>
        <position position="350"/>
    </location>
</feature>
<dbReference type="SMART" id="SM00249">
    <property type="entry name" value="PHD"/>
    <property type="match status" value="1"/>
</dbReference>
<keyword evidence="8" id="KW-0234">DNA repair</keyword>
<feature type="binding site" evidence="14">
    <location>
        <position position="394"/>
    </location>
    <ligand>
        <name>Zn(2+)</name>
        <dbReference type="ChEBI" id="CHEBI:29105"/>
        <label>2</label>
    </ligand>
</feature>
<feature type="compositionally biased region" description="Acidic residues" evidence="17">
    <location>
        <begin position="319"/>
        <end position="346"/>
    </location>
</feature>
<dbReference type="SMART" id="SM01408">
    <property type="entry name" value="ING"/>
    <property type="match status" value="1"/>
</dbReference>
<keyword evidence="7 16" id="KW-0156">Chromatin regulator</keyword>
<evidence type="ECO:0000256" key="4">
    <source>
        <dbReference type="ARBA" id="ARBA00022763"/>
    </source>
</evidence>
<comment type="subunit">
    <text evidence="16">Component of an histone acetyltransferase complex. Interacts with H3K4me3 and to a lesser extent with H3K4me2.</text>
</comment>
<dbReference type="SUPFAM" id="SSF57903">
    <property type="entry name" value="FYVE/PHD zinc finger"/>
    <property type="match status" value="1"/>
</dbReference>
<accession>A0A6A6XFK9</accession>
<dbReference type="Gene3D" id="6.10.140.1740">
    <property type="match status" value="1"/>
</dbReference>
<feature type="domain" description="PHD-type" evidence="18">
    <location>
        <begin position="348"/>
        <end position="397"/>
    </location>
</feature>
<dbReference type="GO" id="GO:0008270">
    <property type="term" value="F:zinc ion binding"/>
    <property type="evidence" value="ECO:0007669"/>
    <property type="project" value="UniProtKB-KW"/>
</dbReference>
<evidence type="ECO:0000313" key="19">
    <source>
        <dbReference type="EMBL" id="KAF2795222.1"/>
    </source>
</evidence>
<comment type="subcellular location">
    <subcellularLocation>
        <location evidence="1 16">Nucleus</location>
    </subcellularLocation>
</comment>
<feature type="binding site" evidence="14">
    <location>
        <position position="378"/>
    </location>
    <ligand>
        <name>Zn(2+)</name>
        <dbReference type="ChEBI" id="CHEBI:29105"/>
        <label>1</label>
    </ligand>
</feature>
<comment type="domain">
    <text evidence="16">The PHD-type zinc finger mediates the binding to H3K4me3.</text>
</comment>
<evidence type="ECO:0000256" key="12">
    <source>
        <dbReference type="ARBA" id="ARBA00037044"/>
    </source>
</evidence>
<dbReference type="Proteomes" id="UP000799757">
    <property type="component" value="Unassembled WGS sequence"/>
</dbReference>
<dbReference type="EMBL" id="MU001865">
    <property type="protein sequence ID" value="KAF2795222.1"/>
    <property type="molecule type" value="Genomic_DNA"/>
</dbReference>
<dbReference type="CDD" id="cd15505">
    <property type="entry name" value="PHD_ING"/>
    <property type="match status" value="1"/>
</dbReference>
<evidence type="ECO:0000313" key="20">
    <source>
        <dbReference type="Proteomes" id="UP000799757"/>
    </source>
</evidence>
<evidence type="ECO:0000256" key="1">
    <source>
        <dbReference type="ARBA" id="ARBA00004123"/>
    </source>
</evidence>
<gene>
    <name evidence="19" type="ORF">K505DRAFT_240374</name>
</gene>
<dbReference type="InterPro" id="IPR028651">
    <property type="entry name" value="ING_fam"/>
</dbReference>
<feature type="binding site" evidence="14">
    <location>
        <position position="391"/>
    </location>
    <ligand>
        <name>Zn(2+)</name>
        <dbReference type="ChEBI" id="CHEBI:29105"/>
        <label>2</label>
    </ligand>
</feature>
<dbReference type="PROSITE" id="PS01359">
    <property type="entry name" value="ZF_PHD_1"/>
    <property type="match status" value="1"/>
</dbReference>
<comment type="function">
    <text evidence="16">Component of an histone acetyltransferase complex.</text>
</comment>
<dbReference type="GO" id="GO:0051321">
    <property type="term" value="P:meiotic cell cycle"/>
    <property type="evidence" value="ECO:0007669"/>
    <property type="project" value="UniProtKB-KW"/>
</dbReference>
<dbReference type="GO" id="GO:0006355">
    <property type="term" value="P:regulation of DNA-templated transcription"/>
    <property type="evidence" value="ECO:0007669"/>
    <property type="project" value="TreeGrafter"/>
</dbReference>
<dbReference type="Gene3D" id="3.30.40.10">
    <property type="entry name" value="Zinc/RING finger domain, C3HC4 (zinc finger)"/>
    <property type="match status" value="1"/>
</dbReference>
<feature type="binding site" evidence="14">
    <location>
        <position position="369"/>
    </location>
    <ligand>
        <name>Zn(2+)</name>
        <dbReference type="ChEBI" id="CHEBI:29105"/>
        <label>2</label>
    </ligand>
</feature>
<dbReference type="AlphaFoldDB" id="A0A6A6XFK9"/>
<keyword evidence="5 15" id="KW-0863">Zinc-finger</keyword>
<evidence type="ECO:0000256" key="3">
    <source>
        <dbReference type="ARBA" id="ARBA00022723"/>
    </source>
</evidence>
<evidence type="ECO:0000256" key="8">
    <source>
        <dbReference type="ARBA" id="ARBA00023204"/>
    </source>
</evidence>
<dbReference type="GO" id="GO:0005634">
    <property type="term" value="C:nucleus"/>
    <property type="evidence" value="ECO:0007669"/>
    <property type="project" value="UniProtKB-SubCell"/>
</dbReference>
<feature type="region of interest" description="Disordered" evidence="17">
    <location>
        <begin position="116"/>
        <end position="162"/>
    </location>
</feature>
<evidence type="ECO:0000256" key="11">
    <source>
        <dbReference type="ARBA" id="ARBA00023306"/>
    </source>
</evidence>
<proteinExistence type="inferred from homology"/>
<organism evidence="19 20">
    <name type="scientific">Melanomma pulvis-pyrius CBS 109.77</name>
    <dbReference type="NCBI Taxonomy" id="1314802"/>
    <lineage>
        <taxon>Eukaryota</taxon>
        <taxon>Fungi</taxon>
        <taxon>Dikarya</taxon>
        <taxon>Ascomycota</taxon>
        <taxon>Pezizomycotina</taxon>
        <taxon>Dothideomycetes</taxon>
        <taxon>Pleosporomycetidae</taxon>
        <taxon>Pleosporales</taxon>
        <taxon>Melanommataceae</taxon>
        <taxon>Melanomma</taxon>
    </lineage>
</organism>
<evidence type="ECO:0000256" key="17">
    <source>
        <dbReference type="SAM" id="MobiDB-lite"/>
    </source>
</evidence>
<evidence type="ECO:0000256" key="10">
    <source>
        <dbReference type="ARBA" id="ARBA00023254"/>
    </source>
</evidence>
<dbReference type="InterPro" id="IPR024610">
    <property type="entry name" value="ING_N_histone-binding"/>
</dbReference>
<feature type="site" description="Histone H3K4me3 binding" evidence="13">
    <location>
        <position position="373"/>
    </location>
</feature>
<keyword evidence="9 16" id="KW-0539">Nucleus</keyword>
<dbReference type="GO" id="GO:0006281">
    <property type="term" value="P:DNA repair"/>
    <property type="evidence" value="ECO:0007669"/>
    <property type="project" value="UniProtKB-KW"/>
</dbReference>
<evidence type="ECO:0000256" key="2">
    <source>
        <dbReference type="ARBA" id="ARBA00010210"/>
    </source>
</evidence>
<dbReference type="CDD" id="cd16858">
    <property type="entry name" value="ING_ING3_Yng2p"/>
    <property type="match status" value="1"/>
</dbReference>
<keyword evidence="3 14" id="KW-0479">Metal-binding</keyword>